<dbReference type="PANTHER" id="PTHR33365:SF4">
    <property type="entry name" value="CYCLOCHLOROTINE BIOSYNTHESIS PROTEIN O"/>
    <property type="match status" value="1"/>
</dbReference>
<name>A0A1Q3DY65_LENED</name>
<keyword evidence="4" id="KW-1185">Reference proteome</keyword>
<evidence type="ECO:0000313" key="4">
    <source>
        <dbReference type="Proteomes" id="UP000188533"/>
    </source>
</evidence>
<dbReference type="InterPro" id="IPR021765">
    <property type="entry name" value="UstYa-like"/>
</dbReference>
<dbReference type="Proteomes" id="UP000188533">
    <property type="component" value="Unassembled WGS sequence"/>
</dbReference>
<proteinExistence type="inferred from homology"/>
<dbReference type="GO" id="GO:0043386">
    <property type="term" value="P:mycotoxin biosynthetic process"/>
    <property type="evidence" value="ECO:0007669"/>
    <property type="project" value="InterPro"/>
</dbReference>
<dbReference type="STRING" id="5353.A0A1Q3DY65"/>
<evidence type="ECO:0000313" key="3">
    <source>
        <dbReference type="EMBL" id="GAV99860.1"/>
    </source>
</evidence>
<accession>A0A1Q3DY65</accession>
<dbReference type="EMBL" id="BDGU01000020">
    <property type="protein sequence ID" value="GAV99860.1"/>
    <property type="molecule type" value="Genomic_DNA"/>
</dbReference>
<comment type="similarity">
    <text evidence="2">Belongs to the ustYa family.</text>
</comment>
<comment type="pathway">
    <text evidence="1">Mycotoxin biosynthesis.</text>
</comment>
<gene>
    <name evidence="3" type="ORF">LENED_001345</name>
</gene>
<evidence type="ECO:0000256" key="1">
    <source>
        <dbReference type="ARBA" id="ARBA00004685"/>
    </source>
</evidence>
<dbReference type="PANTHER" id="PTHR33365">
    <property type="entry name" value="YALI0B05434P"/>
    <property type="match status" value="1"/>
</dbReference>
<organism evidence="3 4">
    <name type="scientific">Lentinula edodes</name>
    <name type="common">Shiitake mushroom</name>
    <name type="synonym">Lentinus edodes</name>
    <dbReference type="NCBI Taxonomy" id="5353"/>
    <lineage>
        <taxon>Eukaryota</taxon>
        <taxon>Fungi</taxon>
        <taxon>Dikarya</taxon>
        <taxon>Basidiomycota</taxon>
        <taxon>Agaricomycotina</taxon>
        <taxon>Agaricomycetes</taxon>
        <taxon>Agaricomycetidae</taxon>
        <taxon>Agaricales</taxon>
        <taxon>Marasmiineae</taxon>
        <taxon>Omphalotaceae</taxon>
        <taxon>Lentinula</taxon>
    </lineage>
</organism>
<dbReference type="Pfam" id="PF11807">
    <property type="entry name" value="UstYa"/>
    <property type="match status" value="1"/>
</dbReference>
<evidence type="ECO:0000256" key="2">
    <source>
        <dbReference type="ARBA" id="ARBA00035112"/>
    </source>
</evidence>
<comment type="caution">
    <text evidence="3">The sequence shown here is derived from an EMBL/GenBank/DDBJ whole genome shotgun (WGS) entry which is preliminary data.</text>
</comment>
<reference evidence="3 4" key="2">
    <citation type="submission" date="2017-02" db="EMBL/GenBank/DDBJ databases">
        <title>A genome survey and senescence transcriptome analysis in Lentinula edodes.</title>
        <authorList>
            <person name="Sakamoto Y."/>
            <person name="Nakade K."/>
            <person name="Sato S."/>
            <person name="Yoshida Y."/>
            <person name="Miyazaki K."/>
            <person name="Natsume S."/>
            <person name="Konno N."/>
        </authorList>
    </citation>
    <scope>NUCLEOTIDE SEQUENCE [LARGE SCALE GENOMIC DNA]</scope>
    <source>
        <strain evidence="3 4">NBRC 111202</strain>
    </source>
</reference>
<evidence type="ECO:0008006" key="5">
    <source>
        <dbReference type="Google" id="ProtNLM"/>
    </source>
</evidence>
<protein>
    <recommendedName>
        <fullName evidence="5">Tat pathway signal sequence</fullName>
    </recommendedName>
</protein>
<sequence>MFGNFVFLIMQILVEKAEFSNELLLHLHPSRSLYLVCFYLTNSDLHCIAKSASNLVLFTVLCLKTETPASQVLYSPAQDAIEYQTVKFHSGFGADLPIYDRPPSPEVDAAWASLYEFALNKVPRNEAILMTNQTYPILGEEGYYMIALDVFHQLHCLNEMRKAMYPEYYPISGEGIHTPHMQHCISSLRQSITCSADITPIVWQWSNKSKAAKERSDVVHTCRDFQKITDWAQDHFVPRQQNMSIFIDDELDIPIIWLLNKISRIH</sequence>
<dbReference type="AlphaFoldDB" id="A0A1Q3DY65"/>
<reference evidence="3 4" key="1">
    <citation type="submission" date="2016-08" db="EMBL/GenBank/DDBJ databases">
        <authorList>
            <consortium name="Lentinula edodes genome sequencing consortium"/>
            <person name="Sakamoto Y."/>
            <person name="Nakade K."/>
            <person name="Sato S."/>
            <person name="Yoshida Y."/>
            <person name="Miyazaki K."/>
            <person name="Natsume S."/>
            <person name="Konno N."/>
        </authorList>
    </citation>
    <scope>NUCLEOTIDE SEQUENCE [LARGE SCALE GENOMIC DNA]</scope>
    <source>
        <strain evidence="3 4">NBRC 111202</strain>
    </source>
</reference>